<proteinExistence type="predicted"/>
<gene>
    <name evidence="1" type="ORF">S01H4_30285</name>
</gene>
<feature type="non-terminal residue" evidence="1">
    <location>
        <position position="1"/>
    </location>
</feature>
<evidence type="ECO:0000313" key="1">
    <source>
        <dbReference type="EMBL" id="GAG86815.1"/>
    </source>
</evidence>
<dbReference type="EMBL" id="BART01015617">
    <property type="protein sequence ID" value="GAG86815.1"/>
    <property type="molecule type" value="Genomic_DNA"/>
</dbReference>
<name>X1AVR6_9ZZZZ</name>
<sequence>GIQDATKDNIDAALESDDPIFCYWLGHGNSDTYTAQNKEVVMMTCHGNERLIGRVVLLLSCSCGGNLAPDSVQKGALAVFAYEVDFTWVAVTEPEIDHYARGFFDSVNAISNSLAEGKTAEEANRVSLASWNRWIDEWTKSDDPYASAVIQNLIHDRDGQRLFGSPSARITTAVTPPTPVAGEMPLQMPIITGYALSFLFL</sequence>
<protein>
    <recommendedName>
        <fullName evidence="2">CHAT domain-containing protein</fullName>
    </recommendedName>
</protein>
<organism evidence="1">
    <name type="scientific">marine sediment metagenome</name>
    <dbReference type="NCBI Taxonomy" id="412755"/>
    <lineage>
        <taxon>unclassified sequences</taxon>
        <taxon>metagenomes</taxon>
        <taxon>ecological metagenomes</taxon>
    </lineage>
</organism>
<comment type="caution">
    <text evidence="1">The sequence shown here is derived from an EMBL/GenBank/DDBJ whole genome shotgun (WGS) entry which is preliminary data.</text>
</comment>
<reference evidence="1" key="1">
    <citation type="journal article" date="2014" name="Front. Microbiol.">
        <title>High frequency of phylogenetically diverse reductive dehalogenase-homologous genes in deep subseafloor sedimentary metagenomes.</title>
        <authorList>
            <person name="Kawai M."/>
            <person name="Futagami T."/>
            <person name="Toyoda A."/>
            <person name="Takaki Y."/>
            <person name="Nishi S."/>
            <person name="Hori S."/>
            <person name="Arai W."/>
            <person name="Tsubouchi T."/>
            <person name="Morono Y."/>
            <person name="Uchiyama I."/>
            <person name="Ito T."/>
            <person name="Fujiyama A."/>
            <person name="Inagaki F."/>
            <person name="Takami H."/>
        </authorList>
    </citation>
    <scope>NUCLEOTIDE SEQUENCE</scope>
    <source>
        <strain evidence="1">Expedition CK06-06</strain>
    </source>
</reference>
<accession>X1AVR6</accession>
<evidence type="ECO:0008006" key="2">
    <source>
        <dbReference type="Google" id="ProtNLM"/>
    </source>
</evidence>
<dbReference type="AlphaFoldDB" id="X1AVR6"/>